<dbReference type="Pfam" id="PF01814">
    <property type="entry name" value="Hemerythrin"/>
    <property type="match status" value="1"/>
</dbReference>
<feature type="domain" description="Hemerythrin-like" evidence="2">
    <location>
        <begin position="454"/>
        <end position="579"/>
    </location>
</feature>
<dbReference type="PANTHER" id="PTHR38048:SF1">
    <property type="entry name" value="HEMERYTHRIN-LIKE DOMAIN-CONTAINING PROTEIN"/>
    <property type="match status" value="1"/>
</dbReference>
<dbReference type="EMBL" id="JAAABM010000002">
    <property type="protein sequence ID" value="KAF7680901.1"/>
    <property type="molecule type" value="Genomic_DNA"/>
</dbReference>
<dbReference type="PANTHER" id="PTHR38048">
    <property type="entry name" value="EXPRESSED PROTEIN"/>
    <property type="match status" value="1"/>
</dbReference>
<feature type="region of interest" description="Disordered" evidence="1">
    <location>
        <begin position="412"/>
        <end position="434"/>
    </location>
</feature>
<reference evidence="3" key="1">
    <citation type="submission" date="2020-01" db="EMBL/GenBank/DDBJ databases">
        <authorList>
            <person name="Feng Z.H.Z."/>
        </authorList>
    </citation>
    <scope>NUCLEOTIDE SEQUENCE</scope>
    <source>
        <strain evidence="3">CBS107.38</strain>
    </source>
</reference>
<name>A0A8H7BAI6_9PLEO</name>
<dbReference type="InterPro" id="IPR053206">
    <property type="entry name" value="Dimeric_xanthone_biosynth"/>
</dbReference>
<keyword evidence="4" id="KW-1185">Reference proteome</keyword>
<organism evidence="3 4">
    <name type="scientific">Alternaria burnsii</name>
    <dbReference type="NCBI Taxonomy" id="1187904"/>
    <lineage>
        <taxon>Eukaryota</taxon>
        <taxon>Fungi</taxon>
        <taxon>Dikarya</taxon>
        <taxon>Ascomycota</taxon>
        <taxon>Pezizomycotina</taxon>
        <taxon>Dothideomycetes</taxon>
        <taxon>Pleosporomycetidae</taxon>
        <taxon>Pleosporales</taxon>
        <taxon>Pleosporineae</taxon>
        <taxon>Pleosporaceae</taxon>
        <taxon>Alternaria</taxon>
        <taxon>Alternaria sect. Alternaria</taxon>
    </lineage>
</organism>
<dbReference type="RefSeq" id="XP_038790891.1">
    <property type="nucleotide sequence ID" value="XM_038927599.1"/>
</dbReference>
<proteinExistence type="predicted"/>
<protein>
    <recommendedName>
        <fullName evidence="2">Hemerythrin-like domain-containing protein</fullName>
    </recommendedName>
</protein>
<dbReference type="InterPro" id="IPR012312">
    <property type="entry name" value="Hemerythrin-like"/>
</dbReference>
<dbReference type="Proteomes" id="UP000596902">
    <property type="component" value="Unassembled WGS sequence"/>
</dbReference>
<evidence type="ECO:0000313" key="4">
    <source>
        <dbReference type="Proteomes" id="UP000596902"/>
    </source>
</evidence>
<dbReference type="Gene3D" id="1.20.120.520">
    <property type="entry name" value="nmb1532 protein domain like"/>
    <property type="match status" value="1"/>
</dbReference>
<gene>
    <name evidence="3" type="ORF">GT037_002552</name>
</gene>
<dbReference type="GO" id="GO:0031390">
    <property type="term" value="C:Ctf18 RFC-like complex"/>
    <property type="evidence" value="ECO:0007669"/>
    <property type="project" value="InterPro"/>
</dbReference>
<accession>A0A8H7BAI6</accession>
<evidence type="ECO:0000313" key="3">
    <source>
        <dbReference type="EMBL" id="KAF7680901.1"/>
    </source>
</evidence>
<dbReference type="Pfam" id="PF09724">
    <property type="entry name" value="Dcc1"/>
    <property type="match status" value="1"/>
</dbReference>
<feature type="compositionally biased region" description="Low complexity" evidence="1">
    <location>
        <begin position="422"/>
        <end position="431"/>
    </location>
</feature>
<dbReference type="GO" id="GO:0007064">
    <property type="term" value="P:mitotic sister chromatid cohesion"/>
    <property type="evidence" value="ECO:0007669"/>
    <property type="project" value="InterPro"/>
</dbReference>
<reference evidence="3" key="2">
    <citation type="submission" date="2020-08" db="EMBL/GenBank/DDBJ databases">
        <title>Draft Genome Sequence of Cumin Blight Pathogen Alternaria burnsii.</title>
        <authorList>
            <person name="Feng Z."/>
        </authorList>
    </citation>
    <scope>NUCLEOTIDE SEQUENCE</scope>
    <source>
        <strain evidence="3">CBS107.38</strain>
    </source>
</reference>
<dbReference type="GeneID" id="62200777"/>
<dbReference type="CDD" id="cd12108">
    <property type="entry name" value="Hr-like"/>
    <property type="match status" value="1"/>
</dbReference>
<evidence type="ECO:0000259" key="2">
    <source>
        <dbReference type="Pfam" id="PF01814"/>
    </source>
</evidence>
<dbReference type="InterPro" id="IPR019128">
    <property type="entry name" value="Dcc1"/>
</dbReference>
<sequence>MATQQDEGGVPFSIAHQQQHFRLLELPPEIVELIDAPNPPLLSIKSQAQSAAPGTSNAKPAYAVLCTPNKSFQLRQVQTSNSLFLTQPALEAPGNEIPTPATRAIALCTTTLEAYTSTASAAALLREALPIYDIVAGDVDATSNSRSKTSIYNDLPVSNGECQAAWNELIAFEADGGSYQPSPNALSQVWRSINAAALAEGIKLDAQFLTNDITKAAAEEGHPPGLVEAVLAHLSTEDSNNGPWSCLDRAKTVVFTGRTLLEAKHGSDFLIADFTDTWEDRLPEVWRKDAQLSAIEGVYDFPSDTTIRAKSKASTTSIADNSVAAMKPSARKWHEKLRYMQNIDTPNYIILSSSSAVLDFLSQRMKRVQFLASVIRLPARSALAQFGRHHFTTSPTLHQSIPPAKMATISGDDGPTAPAPPVVNNSNPTPATKEEKALPKLTPSEFRQYNRMAEHMNYFHDNFRATWKVLYGACEAQKRPKNMSIRQFISTGQQFCHHLTVHHTIEEQHIFPVLAKKMPAFKKELELLTQHKQIHKGLDKLEKYLEDCESGERELRLGELKEILDSFGDVLWQHLDDEVKQLEAENMRKYWSLEEMRRIPM</sequence>
<comment type="caution">
    <text evidence="3">The sequence shown here is derived from an EMBL/GenBank/DDBJ whole genome shotgun (WGS) entry which is preliminary data.</text>
</comment>
<evidence type="ECO:0000256" key="1">
    <source>
        <dbReference type="SAM" id="MobiDB-lite"/>
    </source>
</evidence>
<dbReference type="AlphaFoldDB" id="A0A8H7BAI6"/>